<dbReference type="AlphaFoldDB" id="A0A840HX44"/>
<dbReference type="GO" id="GO:0016747">
    <property type="term" value="F:acyltransferase activity, transferring groups other than amino-acyl groups"/>
    <property type="evidence" value="ECO:0007669"/>
    <property type="project" value="InterPro"/>
</dbReference>
<keyword evidence="2" id="KW-0808">Transferase</keyword>
<dbReference type="InterPro" id="IPR016181">
    <property type="entry name" value="Acyl_CoA_acyltransferase"/>
</dbReference>
<sequence length="175" mass="19716">MKWIRALIEYRPGTADDAGGYVAHMNRMGAESDFLSFAGDAFFLTEDKVRDFLDDLVRAKNQAFFVAELPDRLIGQVTLESSPRPRLGHAAELRIGVARPFWGQGVAKQLMALAVDFFEANDELTRLALEVSLRNERGIALYRRFGFAEEGIKRKAFKVGGQYDDLVIMARIKDI</sequence>
<keyword evidence="3" id="KW-1185">Reference proteome</keyword>
<comment type="caution">
    <text evidence="2">The sequence shown here is derived from an EMBL/GenBank/DDBJ whole genome shotgun (WGS) entry which is preliminary data.</text>
</comment>
<dbReference type="InterPro" id="IPR000182">
    <property type="entry name" value="GNAT_dom"/>
</dbReference>
<name>A0A840HX44_9SPHN</name>
<dbReference type="RefSeq" id="WP_184476946.1">
    <property type="nucleotide sequence ID" value="NZ_JACHOV010000013.1"/>
</dbReference>
<evidence type="ECO:0000313" key="2">
    <source>
        <dbReference type="EMBL" id="MBB4642655.1"/>
    </source>
</evidence>
<dbReference type="PROSITE" id="PS51186">
    <property type="entry name" value="GNAT"/>
    <property type="match status" value="1"/>
</dbReference>
<proteinExistence type="predicted"/>
<protein>
    <submittedName>
        <fullName evidence="2">RimJ/RimL family protein N-acetyltransferase</fullName>
    </submittedName>
</protein>
<dbReference type="Proteomes" id="UP000575068">
    <property type="component" value="Unassembled WGS sequence"/>
</dbReference>
<dbReference type="EMBL" id="JACHOV010000013">
    <property type="protein sequence ID" value="MBB4642655.1"/>
    <property type="molecule type" value="Genomic_DNA"/>
</dbReference>
<dbReference type="Pfam" id="PF00583">
    <property type="entry name" value="Acetyltransf_1"/>
    <property type="match status" value="1"/>
</dbReference>
<evidence type="ECO:0000313" key="3">
    <source>
        <dbReference type="Proteomes" id="UP000575068"/>
    </source>
</evidence>
<organism evidence="2 3">
    <name type="scientific">Rhizorhapis suberifaciens</name>
    <name type="common">corky root of lettuce</name>
    <dbReference type="NCBI Taxonomy" id="13656"/>
    <lineage>
        <taxon>Bacteria</taxon>
        <taxon>Pseudomonadati</taxon>
        <taxon>Pseudomonadota</taxon>
        <taxon>Alphaproteobacteria</taxon>
        <taxon>Sphingomonadales</taxon>
        <taxon>Sphingomonadaceae</taxon>
        <taxon>Rhizorhapis</taxon>
    </lineage>
</organism>
<feature type="domain" description="N-acetyltransferase" evidence="1">
    <location>
        <begin position="8"/>
        <end position="174"/>
    </location>
</feature>
<evidence type="ECO:0000259" key="1">
    <source>
        <dbReference type="PROSITE" id="PS51186"/>
    </source>
</evidence>
<dbReference type="SUPFAM" id="SSF55729">
    <property type="entry name" value="Acyl-CoA N-acyltransferases (Nat)"/>
    <property type="match status" value="1"/>
</dbReference>
<reference evidence="2 3" key="1">
    <citation type="submission" date="2020-08" db="EMBL/GenBank/DDBJ databases">
        <title>Genomic Encyclopedia of Type Strains, Phase IV (KMG-IV): sequencing the most valuable type-strain genomes for metagenomic binning, comparative biology and taxonomic classification.</title>
        <authorList>
            <person name="Goeker M."/>
        </authorList>
    </citation>
    <scope>NUCLEOTIDE SEQUENCE [LARGE SCALE GENOMIC DNA]</scope>
    <source>
        <strain evidence="2 3">DSM 7465</strain>
    </source>
</reference>
<dbReference type="PANTHER" id="PTHR43415:SF3">
    <property type="entry name" value="GNAT-FAMILY ACETYLTRANSFERASE"/>
    <property type="match status" value="1"/>
</dbReference>
<dbReference type="Gene3D" id="3.40.630.30">
    <property type="match status" value="1"/>
</dbReference>
<gene>
    <name evidence="2" type="ORF">HNQ99_002991</name>
</gene>
<dbReference type="PANTHER" id="PTHR43415">
    <property type="entry name" value="SPERMIDINE N(1)-ACETYLTRANSFERASE"/>
    <property type="match status" value="1"/>
</dbReference>
<dbReference type="CDD" id="cd04301">
    <property type="entry name" value="NAT_SF"/>
    <property type="match status" value="1"/>
</dbReference>
<accession>A0A840HX44</accession>